<sequence length="141" mass="15921">MYKPLEGQIDANASELLIACINKLLIEVCIKARENSIQRRSGVIEYRDMLMAIIGSNGFMAELWEKHGRTSTLESLTLPGRWDRAGATWNHPAVPSGGDKLESQAVISCLADEINALNDTLSYRRFDSKRLQRNKRLDNKM</sequence>
<evidence type="ECO:0000313" key="2">
    <source>
        <dbReference type="Proteomes" id="UP000019763"/>
    </source>
</evidence>
<accession>A0A023BBP0</accession>
<dbReference type="GeneID" id="22911115"/>
<name>A0A023BBP0_GRENI</name>
<dbReference type="AlphaFoldDB" id="A0A023BBP0"/>
<reference evidence="1" key="1">
    <citation type="submission" date="2013-12" db="EMBL/GenBank/DDBJ databases">
        <authorList>
            <person name="Omoto C.K."/>
            <person name="Sibley D."/>
            <person name="Venepally P."/>
            <person name="Hadjithomas M."/>
            <person name="Karamycheva S."/>
            <person name="Brunk B."/>
            <person name="Roos D."/>
            <person name="Caler E."/>
            <person name="Lorenzi H."/>
        </authorList>
    </citation>
    <scope>NUCLEOTIDE SEQUENCE</scope>
</reference>
<dbReference type="RefSeq" id="XP_011134387.1">
    <property type="nucleotide sequence ID" value="XM_011136085.1"/>
</dbReference>
<proteinExistence type="predicted"/>
<dbReference type="Proteomes" id="UP000019763">
    <property type="component" value="Unassembled WGS sequence"/>
</dbReference>
<gene>
    <name evidence="1" type="ORF">GNI_024380</name>
</gene>
<organism evidence="1 2">
    <name type="scientific">Gregarina niphandrodes</name>
    <name type="common">Septate eugregarine</name>
    <dbReference type="NCBI Taxonomy" id="110365"/>
    <lineage>
        <taxon>Eukaryota</taxon>
        <taxon>Sar</taxon>
        <taxon>Alveolata</taxon>
        <taxon>Apicomplexa</taxon>
        <taxon>Conoidasida</taxon>
        <taxon>Gregarinasina</taxon>
        <taxon>Eugregarinorida</taxon>
        <taxon>Gregarinidae</taxon>
        <taxon>Gregarina</taxon>
    </lineage>
</organism>
<evidence type="ECO:0000313" key="1">
    <source>
        <dbReference type="EMBL" id="EZG79731.1"/>
    </source>
</evidence>
<comment type="caution">
    <text evidence="1">The sequence shown here is derived from an EMBL/GenBank/DDBJ whole genome shotgun (WGS) entry which is preliminary data.</text>
</comment>
<dbReference type="VEuPathDB" id="CryptoDB:GNI_024380"/>
<dbReference type="EMBL" id="AFNH02000180">
    <property type="protein sequence ID" value="EZG79731.1"/>
    <property type="molecule type" value="Genomic_DNA"/>
</dbReference>
<protein>
    <submittedName>
        <fullName evidence="1">Uncharacterized protein</fullName>
    </submittedName>
</protein>
<keyword evidence="2" id="KW-1185">Reference proteome</keyword>